<organism evidence="1">
    <name type="scientific">Acinetobacter baumannii</name>
    <dbReference type="NCBI Taxonomy" id="470"/>
    <lineage>
        <taxon>Bacteria</taxon>
        <taxon>Pseudomonadati</taxon>
        <taxon>Pseudomonadota</taxon>
        <taxon>Gammaproteobacteria</taxon>
        <taxon>Moraxellales</taxon>
        <taxon>Moraxellaceae</taxon>
        <taxon>Acinetobacter</taxon>
        <taxon>Acinetobacter calcoaceticus/baumannii complex</taxon>
    </lineage>
</organism>
<feature type="non-terminal residue" evidence="1">
    <location>
        <position position="80"/>
    </location>
</feature>
<dbReference type="EMBL" id="JAAGTG010000145">
    <property type="protein sequence ID" value="NDX16639.1"/>
    <property type="molecule type" value="Genomic_DNA"/>
</dbReference>
<sequence>MIIYNQLAQTAYLERLQDNLNVFNEASNGAIIYRNEIIQGDFNKNAFYKVGGSIKHRDVNSNAKVTPEKIGAGESVGVKI</sequence>
<proteinExistence type="predicted"/>
<accession>A0A6B2Q026</accession>
<gene>
    <name evidence="1" type="ORF">G3N07_18725</name>
</gene>
<protein>
    <submittedName>
        <fullName evidence="1">Phage capsid protein</fullName>
    </submittedName>
</protein>
<comment type="caution">
    <text evidence="1">The sequence shown here is derived from an EMBL/GenBank/DDBJ whole genome shotgun (WGS) entry which is preliminary data.</text>
</comment>
<evidence type="ECO:0000313" key="1">
    <source>
        <dbReference type="EMBL" id="NDX16639.1"/>
    </source>
</evidence>
<dbReference type="Pfam" id="PF20036">
    <property type="entry name" value="Gp13-like"/>
    <property type="match status" value="1"/>
</dbReference>
<dbReference type="AlphaFoldDB" id="A0A6B2Q026"/>
<reference evidence="1" key="1">
    <citation type="submission" date="2020-02" db="EMBL/GenBank/DDBJ databases">
        <title>Whole genome shot-gun sequencing of clinical Carbapenem resistant A. baumannii.</title>
        <authorList>
            <person name="Veeraraghavan B."/>
            <person name="Mathur P."/>
            <person name="Vijayakumar S."/>
            <person name="Vasudevan K."/>
            <person name="Lincy M."/>
            <person name="Kirubananthan A."/>
        </authorList>
    </citation>
    <scope>NUCLEOTIDE SEQUENCE</scope>
    <source>
        <strain evidence="1">SP2442</strain>
    </source>
</reference>
<name>A0A6B2Q026_ACIBA</name>
<dbReference type="InterPro" id="IPR045404">
    <property type="entry name" value="Gp13-like"/>
</dbReference>